<dbReference type="PANTHER" id="PTHR46469">
    <property type="entry name" value="TRANSCRIPTION INITIATION FACTOR TFIID SUBUNIT 8"/>
    <property type="match status" value="1"/>
</dbReference>
<comment type="similarity">
    <text evidence="2">Belongs to the TAF8 family.</text>
</comment>
<evidence type="ECO:0000259" key="8">
    <source>
        <dbReference type="SMART" id="SM00576"/>
    </source>
</evidence>
<comment type="subcellular location">
    <subcellularLocation>
        <location evidence="1">Nucleus</location>
    </subcellularLocation>
</comment>
<feature type="domain" description="Bromodomain associated" evidence="8">
    <location>
        <begin position="9"/>
        <end position="85"/>
    </location>
</feature>
<dbReference type="InterPro" id="IPR019473">
    <property type="entry name" value="TFIID_su8_C"/>
</dbReference>
<dbReference type="Gene3D" id="1.10.20.10">
    <property type="entry name" value="Histone, subunit A"/>
    <property type="match status" value="1"/>
</dbReference>
<dbReference type="GO" id="GO:0005669">
    <property type="term" value="C:transcription factor TFIID complex"/>
    <property type="evidence" value="ECO:0007669"/>
    <property type="project" value="InterPro"/>
</dbReference>
<dbReference type="Pfam" id="PF07524">
    <property type="entry name" value="Bromo_TP"/>
    <property type="match status" value="1"/>
</dbReference>
<accession>A0A8H7EQH4</accession>
<dbReference type="InterPro" id="IPR037818">
    <property type="entry name" value="TAF8"/>
</dbReference>
<dbReference type="InterPro" id="IPR006565">
    <property type="entry name" value="BTP"/>
</dbReference>
<evidence type="ECO:0000256" key="6">
    <source>
        <dbReference type="ARBA" id="ARBA00023242"/>
    </source>
</evidence>
<dbReference type="InterPro" id="IPR009072">
    <property type="entry name" value="Histone-fold"/>
</dbReference>
<feature type="compositionally biased region" description="Acidic residues" evidence="7">
    <location>
        <begin position="126"/>
        <end position="139"/>
    </location>
</feature>
<evidence type="ECO:0000256" key="1">
    <source>
        <dbReference type="ARBA" id="ARBA00004123"/>
    </source>
</evidence>
<dbReference type="GO" id="GO:0046982">
    <property type="term" value="F:protein heterodimerization activity"/>
    <property type="evidence" value="ECO:0007669"/>
    <property type="project" value="InterPro"/>
</dbReference>
<dbReference type="Proteomes" id="UP000605846">
    <property type="component" value="Unassembled WGS sequence"/>
</dbReference>
<proteinExistence type="inferred from homology"/>
<feature type="region of interest" description="Disordered" evidence="7">
    <location>
        <begin position="124"/>
        <end position="157"/>
    </location>
</feature>
<keyword evidence="4" id="KW-0805">Transcription regulation</keyword>
<feature type="region of interest" description="Disordered" evidence="7">
    <location>
        <begin position="236"/>
        <end position="270"/>
    </location>
</feature>
<dbReference type="CDD" id="cd08049">
    <property type="entry name" value="TAF8"/>
    <property type="match status" value="1"/>
</dbReference>
<dbReference type="AlphaFoldDB" id="A0A8H7EQH4"/>
<gene>
    <name evidence="9" type="ORF">EC973_003569</name>
</gene>
<evidence type="ECO:0000256" key="2">
    <source>
        <dbReference type="ARBA" id="ARBA00008767"/>
    </source>
</evidence>
<name>A0A8H7EQH4_9FUNG</name>
<keyword evidence="5" id="KW-0804">Transcription</keyword>
<organism evidence="9 10">
    <name type="scientific">Apophysomyces ossiformis</name>
    <dbReference type="NCBI Taxonomy" id="679940"/>
    <lineage>
        <taxon>Eukaryota</taxon>
        <taxon>Fungi</taxon>
        <taxon>Fungi incertae sedis</taxon>
        <taxon>Mucoromycota</taxon>
        <taxon>Mucoromycotina</taxon>
        <taxon>Mucoromycetes</taxon>
        <taxon>Mucorales</taxon>
        <taxon>Mucorineae</taxon>
        <taxon>Mucoraceae</taxon>
        <taxon>Apophysomyces</taxon>
    </lineage>
</organism>
<sequence length="270" mass="30382">MHSNQSAESAFVFTANQKVVSLLVQEAGFQSAQASALDALADILGLYLERLLAITHSYADLANRSRPNTHDLAHSLADQGVALASLQQYVERFKNTPMAKAASSTTLRTEQSQTSTVEYIPQFLPSEDEDEDEDLEETTELPTYVPPHLPRFPSKHSFRQTPVYIQRPDDPQKVRELNSQQSRTVEENLKRLMSSENQLARRSTEKRSANGYDEEDEDAVAASMMMMPIVNYESAMQRRKRVAKQPEYGNDIRNQEASKRAKSNVGTVQS</sequence>
<evidence type="ECO:0000313" key="9">
    <source>
        <dbReference type="EMBL" id="KAF7722189.1"/>
    </source>
</evidence>
<dbReference type="OrthoDB" id="2193813at2759"/>
<protein>
    <recommendedName>
        <fullName evidence="3">Transcription initiation factor TFIID subunit 8</fullName>
    </recommendedName>
</protein>
<dbReference type="Pfam" id="PF10406">
    <property type="entry name" value="TAF8_C"/>
    <property type="match status" value="1"/>
</dbReference>
<evidence type="ECO:0000256" key="7">
    <source>
        <dbReference type="SAM" id="MobiDB-lite"/>
    </source>
</evidence>
<dbReference type="SMART" id="SM00576">
    <property type="entry name" value="BTP"/>
    <property type="match status" value="1"/>
</dbReference>
<dbReference type="GO" id="GO:0006367">
    <property type="term" value="P:transcription initiation at RNA polymerase II promoter"/>
    <property type="evidence" value="ECO:0007669"/>
    <property type="project" value="TreeGrafter"/>
</dbReference>
<dbReference type="PANTHER" id="PTHR46469:SF1">
    <property type="entry name" value="TRANSCRIPTION INITIATION FACTOR TFIID SUBUNIT 8"/>
    <property type="match status" value="1"/>
</dbReference>
<dbReference type="EMBL" id="JABAYA010000209">
    <property type="protein sequence ID" value="KAF7722189.1"/>
    <property type="molecule type" value="Genomic_DNA"/>
</dbReference>
<evidence type="ECO:0000256" key="5">
    <source>
        <dbReference type="ARBA" id="ARBA00023163"/>
    </source>
</evidence>
<keyword evidence="10" id="KW-1185">Reference proteome</keyword>
<evidence type="ECO:0000313" key="10">
    <source>
        <dbReference type="Proteomes" id="UP000605846"/>
    </source>
</evidence>
<reference evidence="9" key="1">
    <citation type="submission" date="2020-01" db="EMBL/GenBank/DDBJ databases">
        <title>Genome Sequencing of Three Apophysomyces-Like Fungal Strains Confirms a Novel Fungal Genus in the Mucoromycota with divergent Burkholderia-like Endosymbiotic Bacteria.</title>
        <authorList>
            <person name="Stajich J.E."/>
            <person name="Macias A.M."/>
            <person name="Carter-House D."/>
            <person name="Lovett B."/>
            <person name="Kasson L.R."/>
            <person name="Berry K."/>
            <person name="Grigoriev I."/>
            <person name="Chang Y."/>
            <person name="Spatafora J."/>
            <person name="Kasson M.T."/>
        </authorList>
    </citation>
    <scope>NUCLEOTIDE SEQUENCE</scope>
    <source>
        <strain evidence="9">NRRL A-21654</strain>
    </source>
</reference>
<feature type="region of interest" description="Disordered" evidence="7">
    <location>
        <begin position="192"/>
        <end position="215"/>
    </location>
</feature>
<evidence type="ECO:0000256" key="4">
    <source>
        <dbReference type="ARBA" id="ARBA00023015"/>
    </source>
</evidence>
<comment type="caution">
    <text evidence="9">The sequence shown here is derived from an EMBL/GenBank/DDBJ whole genome shotgun (WGS) entry which is preliminary data.</text>
</comment>
<keyword evidence="6" id="KW-0539">Nucleus</keyword>
<evidence type="ECO:0000256" key="3">
    <source>
        <dbReference type="ARBA" id="ARBA00017307"/>
    </source>
</evidence>